<dbReference type="GO" id="GO:0046872">
    <property type="term" value="F:metal ion binding"/>
    <property type="evidence" value="ECO:0007669"/>
    <property type="project" value="InterPro"/>
</dbReference>
<dbReference type="InterPro" id="IPR007863">
    <property type="entry name" value="Peptidase_M16_C"/>
</dbReference>
<evidence type="ECO:0000259" key="2">
    <source>
        <dbReference type="Pfam" id="PF05193"/>
    </source>
</evidence>
<feature type="domain" description="Peptidase M16 N-terminal" evidence="1">
    <location>
        <begin position="20"/>
        <end position="160"/>
    </location>
</feature>
<evidence type="ECO:0000259" key="1">
    <source>
        <dbReference type="Pfam" id="PF00675"/>
    </source>
</evidence>
<dbReference type="EMBL" id="CP157762">
    <property type="protein sequence ID" value="XBP95122.1"/>
    <property type="molecule type" value="Genomic_DNA"/>
</dbReference>
<dbReference type="PANTHER" id="PTHR11851">
    <property type="entry name" value="METALLOPROTEASE"/>
    <property type="match status" value="1"/>
</dbReference>
<dbReference type="PANTHER" id="PTHR11851:SF224">
    <property type="entry name" value="PROCESSING PROTEASE"/>
    <property type="match status" value="1"/>
</dbReference>
<name>A0AAU7MBZ4_9ACTN</name>
<reference evidence="4" key="2">
    <citation type="submission" date="2024-06" db="EMBL/GenBank/DDBJ databases">
        <title>Micromonospora mangrovi CCTCC AA 2012012 genome sequences.</title>
        <authorList>
            <person name="Gao J."/>
        </authorList>
    </citation>
    <scope>NUCLEOTIDE SEQUENCE</scope>
    <source>
        <strain evidence="4">CCTCC AA 2012012</strain>
    </source>
</reference>
<organism evidence="3">
    <name type="scientific">Micromonospora sp. CCTCC AA 2012012</name>
    <dbReference type="NCBI Taxonomy" id="3111921"/>
    <lineage>
        <taxon>Bacteria</taxon>
        <taxon>Bacillati</taxon>
        <taxon>Actinomycetota</taxon>
        <taxon>Actinomycetes</taxon>
        <taxon>Micromonosporales</taxon>
        <taxon>Micromonosporaceae</taxon>
        <taxon>Micromonospora</taxon>
    </lineage>
</organism>
<dbReference type="SUPFAM" id="SSF63411">
    <property type="entry name" value="LuxS/MPP-like metallohydrolase"/>
    <property type="match status" value="2"/>
</dbReference>
<evidence type="ECO:0000313" key="4">
    <source>
        <dbReference type="EMBL" id="XCH75825.1"/>
    </source>
</evidence>
<dbReference type="Pfam" id="PF05193">
    <property type="entry name" value="Peptidase_M16_C"/>
    <property type="match status" value="1"/>
</dbReference>
<gene>
    <name evidence="4" type="ORF">ABUL08_06985</name>
    <name evidence="3" type="ORF">VK199_06940</name>
</gene>
<dbReference type="RefSeq" id="WP_350935632.1">
    <property type="nucleotide sequence ID" value="NZ_CP157762.1"/>
</dbReference>
<dbReference type="InterPro" id="IPR011249">
    <property type="entry name" value="Metalloenz_LuxS/M16"/>
</dbReference>
<dbReference type="Gene3D" id="3.30.830.10">
    <property type="entry name" value="Metalloenzyme, LuxS/M16 peptidase-like"/>
    <property type="match status" value="2"/>
</dbReference>
<protein>
    <submittedName>
        <fullName evidence="3">Pitrilysin family protein</fullName>
    </submittedName>
</protein>
<accession>A0AAU7MBZ4</accession>
<evidence type="ECO:0000313" key="3">
    <source>
        <dbReference type="EMBL" id="XBP95122.1"/>
    </source>
</evidence>
<reference evidence="3" key="1">
    <citation type="submission" date="2024-01" db="EMBL/GenBank/DDBJ databases">
        <title>The genome sequence of Micromonospora mangrovi CCTCC AA 2012012.</title>
        <authorList>
            <person name="Gao J."/>
        </authorList>
    </citation>
    <scope>NUCLEOTIDE SEQUENCE</scope>
    <source>
        <strain evidence="3">CCTCC AA 2012012</strain>
    </source>
</reference>
<sequence>MNPSLDDREVTDLTLAGGLRVLVARRPAVPLVQVRLAVPFGAAPGDDTHVAVAELLAASLLSGTAGRDRAAIDDDLAAAGAALTASVRPQRLRVSGHGLAEDLDTLAEVLADCLTGAAYRPDAVEFERARLLQRVRLAGTLPEWVARAALLRHCFGDHPAAVETPDAEQVAAVTAEQVAALHATRLVPAGSVLVLVGDVDPDAAVALFADRLAGWTAPHPAVALGPPPMPTGGAVLPRLRPGAQQADVRLAAPSLARIDPGFTALRLADHVYGGYFSSRLVHRLREERGYVYTASSGIEEQAGQALSVIQFGCAPEHAWSAVDEARTLLARISDGVPPTAAEIEAARGHLAGITAISESTQIGLVEALCGVAVAGLDPGWLTRFPTALHETSDDEVRAAAQRYLRPEAYTGVLLGPEKVMSR</sequence>
<dbReference type="AlphaFoldDB" id="A0AAU7MBZ4"/>
<dbReference type="EMBL" id="CP159342">
    <property type="protein sequence ID" value="XCH75825.1"/>
    <property type="molecule type" value="Genomic_DNA"/>
</dbReference>
<proteinExistence type="predicted"/>
<dbReference type="InterPro" id="IPR011765">
    <property type="entry name" value="Pept_M16_N"/>
</dbReference>
<dbReference type="Pfam" id="PF00675">
    <property type="entry name" value="Peptidase_M16"/>
    <property type="match status" value="1"/>
</dbReference>
<dbReference type="InterPro" id="IPR050361">
    <property type="entry name" value="MPP/UQCRC_Complex"/>
</dbReference>
<feature type="domain" description="Peptidase M16 C-terminal" evidence="2">
    <location>
        <begin position="173"/>
        <end position="347"/>
    </location>
</feature>